<organism evidence="1 2">
    <name type="scientific">Microbacterium phage MonChoix</name>
    <dbReference type="NCBI Taxonomy" id="2590880"/>
    <lineage>
        <taxon>Viruses</taxon>
        <taxon>Duplodnaviria</taxon>
        <taxon>Heunggongvirae</taxon>
        <taxon>Uroviricota</taxon>
        <taxon>Caudoviricetes</taxon>
        <taxon>Ilzatvirus</taxon>
        <taxon>Ilzatvirus monchoix</taxon>
    </lineage>
</organism>
<name>A0A4Y6ED52_9CAUD</name>
<evidence type="ECO:0000313" key="1">
    <source>
        <dbReference type="EMBL" id="QDF16017.1"/>
    </source>
</evidence>
<protein>
    <submittedName>
        <fullName evidence="1">Uncharacterized protein</fullName>
    </submittedName>
</protein>
<gene>
    <name evidence="1" type="primary">52</name>
    <name evidence="1" type="ORF">SEA_MONCHOIX_52</name>
</gene>
<sequence>MAKTVLLGVNDNEGYAPDQIRTEVTLADLLAAVQDAITEHGEDAKVVVSNGQRYGAGFGSLEAMPGGEVIISDAAPDQCPECGRDIDEAVYGQCDYCGHEL</sequence>
<dbReference type="Proteomes" id="UP000319738">
    <property type="component" value="Segment"/>
</dbReference>
<accession>A0A4Y6ED52</accession>
<dbReference type="RefSeq" id="YP_009908691.1">
    <property type="nucleotide sequence ID" value="NC_049928.1"/>
</dbReference>
<evidence type="ECO:0000313" key="2">
    <source>
        <dbReference type="Proteomes" id="UP000319738"/>
    </source>
</evidence>
<dbReference type="GeneID" id="56214238"/>
<proteinExistence type="predicted"/>
<dbReference type="KEGG" id="vg:56214238"/>
<dbReference type="EMBL" id="MK894437">
    <property type="protein sequence ID" value="QDF16017.1"/>
    <property type="molecule type" value="Genomic_DNA"/>
</dbReference>
<reference evidence="1 2" key="1">
    <citation type="submission" date="2019-05" db="EMBL/GenBank/DDBJ databases">
        <authorList>
            <person name="Escoto-Diaz C.E."/>
            <person name="Dunn C.M."/>
            <person name="Emiroglu E.C."/>
            <person name="Foster A.J."/>
            <person name="Jackson B.L."/>
            <person name="Kidd N.C."/>
            <person name="McNeill E.S."/>
            <person name="Scott S.A."/>
            <person name="Small J.T."/>
            <person name="Smith A.T."/>
            <person name="Stanek A.M."/>
            <person name="Wise B.M."/>
            <person name="Frost V.J."/>
            <person name="Westover K.M."/>
            <person name="Garlena R.A."/>
            <person name="Russell D.A."/>
            <person name="Pope W.H."/>
            <person name="Jacobs-Sera D."/>
            <person name="Hatfull G.F."/>
        </authorList>
    </citation>
    <scope>NUCLEOTIDE SEQUENCE [LARGE SCALE GENOMIC DNA]</scope>
</reference>
<keyword evidence="2" id="KW-1185">Reference proteome</keyword>